<feature type="compositionally biased region" description="Polar residues" evidence="1">
    <location>
        <begin position="55"/>
        <end position="83"/>
    </location>
</feature>
<feature type="compositionally biased region" description="Polar residues" evidence="1">
    <location>
        <begin position="21"/>
        <end position="30"/>
    </location>
</feature>
<name>A0ABR1T4D9_9PEZI</name>
<feature type="region of interest" description="Disordered" evidence="1">
    <location>
        <begin position="1"/>
        <end position="30"/>
    </location>
</feature>
<feature type="region of interest" description="Disordered" evidence="1">
    <location>
        <begin position="42"/>
        <end position="85"/>
    </location>
</feature>
<sequence>MADAHTPCPNPDPNSLLHYTVSETDNTSPLEGTIAKLKNRFARRSPKAAEDWPSQAAQSATVKFEASTTSSHPDSGYASLNSGRSRDKAKSSTLYYFNRPISQQHHNRYRDIKCLFSESLLDAVPGDASMKIRWVGYDEPNAKLCIVVQCCGKRAVKKARKFFDQVHVREEVEKDFGVHVIPGLHRLNEVLRVYGKLNDRRVNGTMIRIQGASGPKIATLGELISVKTNGTTAFYGFTAALSVP</sequence>
<gene>
    <name evidence="2" type="ORF">PG994_014449</name>
</gene>
<accession>A0ABR1T4D9</accession>
<reference evidence="2 3" key="1">
    <citation type="submission" date="2023-01" db="EMBL/GenBank/DDBJ databases">
        <title>Analysis of 21 Apiospora genomes using comparative genomics revels a genus with tremendous synthesis potential of carbohydrate active enzymes and secondary metabolites.</title>
        <authorList>
            <person name="Sorensen T."/>
        </authorList>
    </citation>
    <scope>NUCLEOTIDE SEQUENCE [LARGE SCALE GENOMIC DNA]</scope>
    <source>
        <strain evidence="2 3">CBS 135458</strain>
    </source>
</reference>
<evidence type="ECO:0000313" key="2">
    <source>
        <dbReference type="EMBL" id="KAK8041442.1"/>
    </source>
</evidence>
<proteinExistence type="predicted"/>
<dbReference type="Proteomes" id="UP001480595">
    <property type="component" value="Unassembled WGS sequence"/>
</dbReference>
<dbReference type="EMBL" id="JAQQWL010000015">
    <property type="protein sequence ID" value="KAK8041442.1"/>
    <property type="molecule type" value="Genomic_DNA"/>
</dbReference>
<organism evidence="2 3">
    <name type="scientific">Apiospora phragmitis</name>
    <dbReference type="NCBI Taxonomy" id="2905665"/>
    <lineage>
        <taxon>Eukaryota</taxon>
        <taxon>Fungi</taxon>
        <taxon>Dikarya</taxon>
        <taxon>Ascomycota</taxon>
        <taxon>Pezizomycotina</taxon>
        <taxon>Sordariomycetes</taxon>
        <taxon>Xylariomycetidae</taxon>
        <taxon>Amphisphaeriales</taxon>
        <taxon>Apiosporaceae</taxon>
        <taxon>Apiospora</taxon>
    </lineage>
</organism>
<protein>
    <submittedName>
        <fullName evidence="2">Uncharacterized protein</fullName>
    </submittedName>
</protein>
<keyword evidence="3" id="KW-1185">Reference proteome</keyword>
<dbReference type="RefSeq" id="XP_066708987.1">
    <property type="nucleotide sequence ID" value="XM_066865858.1"/>
</dbReference>
<evidence type="ECO:0000313" key="3">
    <source>
        <dbReference type="Proteomes" id="UP001480595"/>
    </source>
</evidence>
<dbReference type="GeneID" id="92098921"/>
<evidence type="ECO:0000256" key="1">
    <source>
        <dbReference type="SAM" id="MobiDB-lite"/>
    </source>
</evidence>
<comment type="caution">
    <text evidence="2">The sequence shown here is derived from an EMBL/GenBank/DDBJ whole genome shotgun (WGS) entry which is preliminary data.</text>
</comment>